<proteinExistence type="predicted"/>
<sequence length="200" mass="22765">MAINQYPTIMDPHNIIDIEAIEVDEESKPAYHYDTKAKPTSSLNALLDQDLSPNFNGPLPAPYLGRLANYTNDLEGPELNNPCVSYCGHLRFYSHQHTCQELNALNDRALARKNPTREDLERLRFLLHEHATAMKDSEAFQRMALQPTTRAIFRQPTANLSPKTPPDMAIMVHSGKEEPADVLREWETTDEDLDDCKSYL</sequence>
<gene>
    <name evidence="1" type="ORF">PAC_12631</name>
</gene>
<dbReference type="AlphaFoldDB" id="A0A1L7XCH2"/>
<protein>
    <submittedName>
        <fullName evidence="1">Uncharacterized protein</fullName>
    </submittedName>
</protein>
<evidence type="ECO:0000313" key="1">
    <source>
        <dbReference type="EMBL" id="CZR62734.1"/>
    </source>
</evidence>
<accession>A0A1L7XCH2</accession>
<evidence type="ECO:0000313" key="2">
    <source>
        <dbReference type="Proteomes" id="UP000184330"/>
    </source>
</evidence>
<reference evidence="1 2" key="1">
    <citation type="submission" date="2016-03" db="EMBL/GenBank/DDBJ databases">
        <authorList>
            <person name="Ploux O."/>
        </authorList>
    </citation>
    <scope>NUCLEOTIDE SEQUENCE [LARGE SCALE GENOMIC DNA]</scope>
    <source>
        <strain evidence="1 2">UAMH 11012</strain>
    </source>
</reference>
<dbReference type="EMBL" id="FJOG01000021">
    <property type="protein sequence ID" value="CZR62734.1"/>
    <property type="molecule type" value="Genomic_DNA"/>
</dbReference>
<name>A0A1L7XCH2_9HELO</name>
<organism evidence="1 2">
    <name type="scientific">Phialocephala subalpina</name>
    <dbReference type="NCBI Taxonomy" id="576137"/>
    <lineage>
        <taxon>Eukaryota</taxon>
        <taxon>Fungi</taxon>
        <taxon>Dikarya</taxon>
        <taxon>Ascomycota</taxon>
        <taxon>Pezizomycotina</taxon>
        <taxon>Leotiomycetes</taxon>
        <taxon>Helotiales</taxon>
        <taxon>Mollisiaceae</taxon>
        <taxon>Phialocephala</taxon>
        <taxon>Phialocephala fortinii species complex</taxon>
    </lineage>
</organism>
<dbReference type="OrthoDB" id="3498999at2759"/>
<dbReference type="Proteomes" id="UP000184330">
    <property type="component" value="Unassembled WGS sequence"/>
</dbReference>
<keyword evidence="2" id="KW-1185">Reference proteome</keyword>